<organism evidence="3 4">
    <name type="scientific">Jiangella aurantiaca</name>
    <dbReference type="NCBI Taxonomy" id="2530373"/>
    <lineage>
        <taxon>Bacteria</taxon>
        <taxon>Bacillati</taxon>
        <taxon>Actinomycetota</taxon>
        <taxon>Actinomycetes</taxon>
        <taxon>Jiangellales</taxon>
        <taxon>Jiangellaceae</taxon>
        <taxon>Jiangella</taxon>
    </lineage>
</organism>
<dbReference type="AlphaFoldDB" id="A0A4R5A3H0"/>
<evidence type="ECO:0000256" key="1">
    <source>
        <dbReference type="SAM" id="MobiDB-lite"/>
    </source>
</evidence>
<evidence type="ECO:0000259" key="2">
    <source>
        <dbReference type="Pfam" id="PF01471"/>
    </source>
</evidence>
<dbReference type="InterPro" id="IPR036366">
    <property type="entry name" value="PGBDSf"/>
</dbReference>
<evidence type="ECO:0000313" key="3">
    <source>
        <dbReference type="EMBL" id="TDD65396.1"/>
    </source>
</evidence>
<dbReference type="SUPFAM" id="SSF47090">
    <property type="entry name" value="PGBD-like"/>
    <property type="match status" value="1"/>
</dbReference>
<proteinExistence type="predicted"/>
<dbReference type="Gene3D" id="1.10.101.10">
    <property type="entry name" value="PGBD-like superfamily/PGBD"/>
    <property type="match status" value="1"/>
</dbReference>
<dbReference type="OrthoDB" id="3268648at2"/>
<keyword evidence="4" id="KW-1185">Reference proteome</keyword>
<feature type="compositionally biased region" description="Acidic residues" evidence="1">
    <location>
        <begin position="377"/>
        <end position="387"/>
    </location>
</feature>
<dbReference type="EMBL" id="SMLB01000052">
    <property type="protein sequence ID" value="TDD65396.1"/>
    <property type="molecule type" value="Genomic_DNA"/>
</dbReference>
<accession>A0A4R5A3H0</accession>
<sequence>MARRRMKGRWIRRLLLVSVVVIAAAGGWWAGQQTLVATDPTSAPSQDRVVISVEEATIGRELVLNATVVQPHVILAENALSGIVTWVTGEEVFDTGAAVYSVADVPVRVVEGDVPFYRDLEMGSSGTDVAQLQAALSSAGIYDGEADGRFDAGVRTALREWQRSNGDDITGVAVAGTLVAVPSLPAAVSVGEDIVKGTRLEGGEVAVSGASGERRFVLTIGSDQERLIPPDATIDVTYDVHTWPSVLGERSTNANGETEITLTSPEGAAVCGQSCAELPSDERVSLRALVHIVPTTTGPAVPAAAVRTTASGGTYVLTEGGESRPVTVVASGDGMAIVDGVTAGARIVVLDASGAAQPQPNGSPTVRPSDEPVNTDVPDDEATDAGG</sequence>
<feature type="region of interest" description="Disordered" evidence="1">
    <location>
        <begin position="353"/>
        <end position="387"/>
    </location>
</feature>
<name>A0A4R5A3H0_9ACTN</name>
<protein>
    <submittedName>
        <fullName evidence="3">Peptidoglycan-binding protein</fullName>
    </submittedName>
</protein>
<feature type="compositionally biased region" description="Polar residues" evidence="1">
    <location>
        <begin position="356"/>
        <end position="366"/>
    </location>
</feature>
<gene>
    <name evidence="3" type="ORF">E1262_25295</name>
</gene>
<reference evidence="3 4" key="1">
    <citation type="submission" date="2019-02" db="EMBL/GenBank/DDBJ databases">
        <title>Draft genome sequences of novel Actinobacteria.</title>
        <authorList>
            <person name="Sahin N."/>
            <person name="Ay H."/>
            <person name="Saygin H."/>
        </authorList>
    </citation>
    <scope>NUCLEOTIDE SEQUENCE [LARGE SCALE GENOMIC DNA]</scope>
    <source>
        <strain evidence="3 4">8K307</strain>
    </source>
</reference>
<dbReference type="Proteomes" id="UP000295217">
    <property type="component" value="Unassembled WGS sequence"/>
</dbReference>
<evidence type="ECO:0000313" key="4">
    <source>
        <dbReference type="Proteomes" id="UP000295217"/>
    </source>
</evidence>
<dbReference type="InterPro" id="IPR002477">
    <property type="entry name" value="Peptidoglycan-bd-like"/>
</dbReference>
<dbReference type="InterPro" id="IPR036365">
    <property type="entry name" value="PGBD-like_sf"/>
</dbReference>
<dbReference type="Pfam" id="PF01471">
    <property type="entry name" value="PG_binding_1"/>
    <property type="match status" value="1"/>
</dbReference>
<comment type="caution">
    <text evidence="3">The sequence shown here is derived from an EMBL/GenBank/DDBJ whole genome shotgun (WGS) entry which is preliminary data.</text>
</comment>
<feature type="domain" description="Peptidoglycan binding-like" evidence="2">
    <location>
        <begin position="125"/>
        <end position="173"/>
    </location>
</feature>